<keyword evidence="12" id="KW-1185">Reference proteome</keyword>
<gene>
    <name evidence="11" type="ORF">ACFPJ4_01045</name>
</gene>
<evidence type="ECO:0000256" key="10">
    <source>
        <dbReference type="ARBA" id="ARBA00048540"/>
    </source>
</evidence>
<reference evidence="12" key="1">
    <citation type="journal article" date="2019" name="Int. J. Syst. Evol. Microbiol.">
        <title>The Global Catalogue of Microorganisms (GCM) 10K type strain sequencing project: providing services to taxonomists for standard genome sequencing and annotation.</title>
        <authorList>
            <consortium name="The Broad Institute Genomics Platform"/>
            <consortium name="The Broad Institute Genome Sequencing Center for Infectious Disease"/>
            <person name="Wu L."/>
            <person name="Ma J."/>
        </authorList>
    </citation>
    <scope>NUCLEOTIDE SEQUENCE [LARGE SCALE GENOMIC DNA]</scope>
    <source>
        <strain evidence="12">CGMCC 4.6997</strain>
    </source>
</reference>
<dbReference type="EMBL" id="JBHSMG010000001">
    <property type="protein sequence ID" value="MFC5500819.1"/>
    <property type="molecule type" value="Genomic_DNA"/>
</dbReference>
<dbReference type="InterPro" id="IPR003374">
    <property type="entry name" value="ApbE-like_sf"/>
</dbReference>
<keyword evidence="6" id="KW-0479">Metal-binding</keyword>
<comment type="catalytic activity">
    <reaction evidence="10">
        <text>L-threonyl-[protein] + FAD = FMN-L-threonyl-[protein] + AMP + H(+)</text>
        <dbReference type="Rhea" id="RHEA:36847"/>
        <dbReference type="Rhea" id="RHEA-COMP:11060"/>
        <dbReference type="Rhea" id="RHEA-COMP:11061"/>
        <dbReference type="ChEBI" id="CHEBI:15378"/>
        <dbReference type="ChEBI" id="CHEBI:30013"/>
        <dbReference type="ChEBI" id="CHEBI:57692"/>
        <dbReference type="ChEBI" id="CHEBI:74257"/>
        <dbReference type="ChEBI" id="CHEBI:456215"/>
        <dbReference type="EC" id="2.7.1.180"/>
    </reaction>
</comment>
<evidence type="ECO:0000256" key="4">
    <source>
        <dbReference type="ARBA" id="ARBA00022630"/>
    </source>
</evidence>
<dbReference type="Proteomes" id="UP001596039">
    <property type="component" value="Unassembled WGS sequence"/>
</dbReference>
<accession>A0ABW0NKB5</accession>
<name>A0ABW0NKB5_9MICO</name>
<evidence type="ECO:0000256" key="1">
    <source>
        <dbReference type="ARBA" id="ARBA00001946"/>
    </source>
</evidence>
<evidence type="ECO:0000313" key="12">
    <source>
        <dbReference type="Proteomes" id="UP001596039"/>
    </source>
</evidence>
<dbReference type="PANTHER" id="PTHR30040:SF2">
    <property type="entry name" value="FAD:PROTEIN FMN TRANSFERASE"/>
    <property type="match status" value="1"/>
</dbReference>
<evidence type="ECO:0000256" key="2">
    <source>
        <dbReference type="ARBA" id="ARBA00011955"/>
    </source>
</evidence>
<keyword evidence="5 11" id="KW-0808">Transferase</keyword>
<evidence type="ECO:0000256" key="3">
    <source>
        <dbReference type="ARBA" id="ARBA00016337"/>
    </source>
</evidence>
<dbReference type="EC" id="2.7.1.180" evidence="2"/>
<dbReference type="Pfam" id="PF02424">
    <property type="entry name" value="ApbE"/>
    <property type="match status" value="1"/>
</dbReference>
<keyword evidence="7" id="KW-0274">FAD</keyword>
<organism evidence="11 12">
    <name type="scientific">Lysinimonas soli</name>
    <dbReference type="NCBI Taxonomy" id="1074233"/>
    <lineage>
        <taxon>Bacteria</taxon>
        <taxon>Bacillati</taxon>
        <taxon>Actinomycetota</taxon>
        <taxon>Actinomycetes</taxon>
        <taxon>Micrococcales</taxon>
        <taxon>Microbacteriaceae</taxon>
        <taxon>Lysinimonas</taxon>
    </lineage>
</organism>
<dbReference type="SUPFAM" id="SSF143631">
    <property type="entry name" value="ApbE-like"/>
    <property type="match status" value="1"/>
</dbReference>
<comment type="caution">
    <text evidence="11">The sequence shown here is derived from an EMBL/GenBank/DDBJ whole genome shotgun (WGS) entry which is preliminary data.</text>
</comment>
<keyword evidence="8" id="KW-0460">Magnesium</keyword>
<dbReference type="InterPro" id="IPR024932">
    <property type="entry name" value="ApbE"/>
</dbReference>
<dbReference type="RefSeq" id="WP_386738432.1">
    <property type="nucleotide sequence ID" value="NZ_JBHSMG010000001.1"/>
</dbReference>
<dbReference type="GO" id="GO:0016740">
    <property type="term" value="F:transferase activity"/>
    <property type="evidence" value="ECO:0007669"/>
    <property type="project" value="UniProtKB-KW"/>
</dbReference>
<dbReference type="Gene3D" id="3.10.520.10">
    <property type="entry name" value="ApbE-like domains"/>
    <property type="match status" value="1"/>
</dbReference>
<sequence>MATRTDRDRGLAAADWSLWSTTGRLVVTDAEQLDAARRIVDRETALVEEASSRFRDDSELARIAPQLPTGVVVSDVLASLIRAALMAAQLTEGAVDPSLGRAINALGYDRDIRLVLDDDGPVRAVATERPGWKHVRLDGSRLTVPEGLSLDLGATAKAVAADRAAAAVAQELGIGVLVSLGGDIATAGPAPRGNWQIDVQDLPADPACRISVGAGTAVATSSTQRRTWRRGATTLHHIIDPLTGMSAASLWRSATVAGPSCLVANALSTAAIVWGSSAPQRLAAHRLPARLVSAEGSVIVLGGWPAEEGSTEWEVWR</sequence>
<evidence type="ECO:0000256" key="9">
    <source>
        <dbReference type="ARBA" id="ARBA00031306"/>
    </source>
</evidence>
<evidence type="ECO:0000313" key="11">
    <source>
        <dbReference type="EMBL" id="MFC5500819.1"/>
    </source>
</evidence>
<evidence type="ECO:0000256" key="6">
    <source>
        <dbReference type="ARBA" id="ARBA00022723"/>
    </source>
</evidence>
<comment type="cofactor">
    <cofactor evidence="1">
        <name>Mg(2+)</name>
        <dbReference type="ChEBI" id="CHEBI:18420"/>
    </cofactor>
</comment>
<protein>
    <recommendedName>
        <fullName evidence="3">FAD:protein FMN transferase</fullName>
        <ecNumber evidence="2">2.7.1.180</ecNumber>
    </recommendedName>
    <alternativeName>
        <fullName evidence="9">Flavin transferase</fullName>
    </alternativeName>
</protein>
<keyword evidence="4" id="KW-0285">Flavoprotein</keyword>
<evidence type="ECO:0000256" key="8">
    <source>
        <dbReference type="ARBA" id="ARBA00022842"/>
    </source>
</evidence>
<dbReference type="PANTHER" id="PTHR30040">
    <property type="entry name" value="THIAMINE BIOSYNTHESIS LIPOPROTEIN APBE"/>
    <property type="match status" value="1"/>
</dbReference>
<evidence type="ECO:0000256" key="5">
    <source>
        <dbReference type="ARBA" id="ARBA00022679"/>
    </source>
</evidence>
<proteinExistence type="predicted"/>
<evidence type="ECO:0000256" key="7">
    <source>
        <dbReference type="ARBA" id="ARBA00022827"/>
    </source>
</evidence>